<evidence type="ECO:0000256" key="1">
    <source>
        <dbReference type="SAM" id="MobiDB-lite"/>
    </source>
</evidence>
<dbReference type="AlphaFoldDB" id="A0A2H0UQ68"/>
<feature type="region of interest" description="Disordered" evidence="1">
    <location>
        <begin position="51"/>
        <end position="81"/>
    </location>
</feature>
<evidence type="ECO:0000313" key="3">
    <source>
        <dbReference type="Proteomes" id="UP000229615"/>
    </source>
</evidence>
<gene>
    <name evidence="2" type="ORF">COU09_01595</name>
</gene>
<reference evidence="3" key="1">
    <citation type="submission" date="2017-09" db="EMBL/GenBank/DDBJ databases">
        <title>Depth-based differentiation of microbial function through sediment-hosted aquifers and enrichment of novel symbionts in the deep terrestrial subsurface.</title>
        <authorList>
            <person name="Probst A.J."/>
            <person name="Ladd B."/>
            <person name="Jarett J.K."/>
            <person name="Geller-Mcgrath D.E."/>
            <person name="Sieber C.M.K."/>
            <person name="Emerson J.B."/>
            <person name="Anantharaman K."/>
            <person name="Thomas B.C."/>
            <person name="Malmstrom R."/>
            <person name="Stieglmeier M."/>
            <person name="Klingl A."/>
            <person name="Woyke T."/>
            <person name="Ryan C.M."/>
            <person name="Banfield J.F."/>
        </authorList>
    </citation>
    <scope>NUCLEOTIDE SEQUENCE [LARGE SCALE GENOMIC DNA]</scope>
</reference>
<feature type="compositionally biased region" description="Basic and acidic residues" evidence="1">
    <location>
        <begin position="72"/>
        <end position="81"/>
    </location>
</feature>
<sequence length="135" mass="15319">MFETNPETLEKEISDLEIKLEAKKKFLAESGQEARPEKEVFRDVFREHAGSPGSSVKVENFNTAAIAPTTSQKDDDQKEEDKTIEGLVQLAFDKGLTASVEKAKKLSDPYLEDRLHDVLVDEYYQKLLDSRKIIS</sequence>
<proteinExistence type="predicted"/>
<dbReference type="Proteomes" id="UP000229615">
    <property type="component" value="Unassembled WGS sequence"/>
</dbReference>
<dbReference type="EMBL" id="PFBB01000016">
    <property type="protein sequence ID" value="PIR88557.1"/>
    <property type="molecule type" value="Genomic_DNA"/>
</dbReference>
<evidence type="ECO:0000313" key="2">
    <source>
        <dbReference type="EMBL" id="PIR88557.1"/>
    </source>
</evidence>
<organism evidence="2 3">
    <name type="scientific">Candidatus Harrisonbacteria bacterium CG10_big_fil_rev_8_21_14_0_10_44_23</name>
    <dbReference type="NCBI Taxonomy" id="1974585"/>
    <lineage>
        <taxon>Bacteria</taxon>
        <taxon>Candidatus Harrisoniibacteriota</taxon>
    </lineage>
</organism>
<protein>
    <submittedName>
        <fullName evidence="2">Uncharacterized protein</fullName>
    </submittedName>
</protein>
<comment type="caution">
    <text evidence="2">The sequence shown here is derived from an EMBL/GenBank/DDBJ whole genome shotgun (WGS) entry which is preliminary data.</text>
</comment>
<feature type="compositionally biased region" description="Polar residues" evidence="1">
    <location>
        <begin position="60"/>
        <end position="71"/>
    </location>
</feature>
<accession>A0A2H0UQ68</accession>
<name>A0A2H0UQ68_9BACT</name>